<dbReference type="InterPro" id="IPR017441">
    <property type="entry name" value="Protein_kinase_ATP_BS"/>
</dbReference>
<feature type="binding site" evidence="7">
    <location>
        <position position="44"/>
    </location>
    <ligand>
        <name>ATP</name>
        <dbReference type="ChEBI" id="CHEBI:30616"/>
    </ligand>
</feature>
<evidence type="ECO:0000256" key="8">
    <source>
        <dbReference type="SAM" id="MobiDB-lite"/>
    </source>
</evidence>
<dbReference type="CDD" id="cd14014">
    <property type="entry name" value="STKc_PknB_like"/>
    <property type="match status" value="1"/>
</dbReference>
<dbReference type="PANTHER" id="PTHR43289:SF6">
    <property type="entry name" value="SERINE_THREONINE-PROTEIN KINASE NEKL-3"/>
    <property type="match status" value="1"/>
</dbReference>
<dbReference type="SMART" id="SM00637">
    <property type="entry name" value="CBD_II"/>
    <property type="match status" value="1"/>
</dbReference>
<evidence type="ECO:0000256" key="4">
    <source>
        <dbReference type="ARBA" id="ARBA00022741"/>
    </source>
</evidence>
<dbReference type="Gene3D" id="1.10.510.10">
    <property type="entry name" value="Transferase(Phosphotransferase) domain 1"/>
    <property type="match status" value="1"/>
</dbReference>
<dbReference type="PROSITE" id="PS00107">
    <property type="entry name" value="PROTEIN_KINASE_ATP"/>
    <property type="match status" value="1"/>
</dbReference>
<dbReference type="InterPro" id="IPR001919">
    <property type="entry name" value="CBD2"/>
</dbReference>
<evidence type="ECO:0000256" key="2">
    <source>
        <dbReference type="ARBA" id="ARBA00022527"/>
    </source>
</evidence>
<dbReference type="SMART" id="SM00220">
    <property type="entry name" value="S_TKc"/>
    <property type="match status" value="1"/>
</dbReference>
<feature type="domain" description="Protein kinase" evidence="9">
    <location>
        <begin position="15"/>
        <end position="253"/>
    </location>
</feature>
<dbReference type="PROSITE" id="PS50011">
    <property type="entry name" value="PROTEIN_KINASE_DOM"/>
    <property type="match status" value="1"/>
</dbReference>
<keyword evidence="5 11" id="KW-0418">Kinase</keyword>
<dbReference type="GO" id="GO:0004674">
    <property type="term" value="F:protein serine/threonine kinase activity"/>
    <property type="evidence" value="ECO:0007669"/>
    <property type="project" value="UniProtKB-KW"/>
</dbReference>
<dbReference type="PROSITE" id="PS51173">
    <property type="entry name" value="CBM2"/>
    <property type="match status" value="1"/>
</dbReference>
<keyword evidence="4 7" id="KW-0547">Nucleotide-binding</keyword>
<dbReference type="EC" id="2.7.11.1" evidence="1"/>
<dbReference type="PANTHER" id="PTHR43289">
    <property type="entry name" value="MITOGEN-ACTIVATED PROTEIN KINASE KINASE KINASE 20-RELATED"/>
    <property type="match status" value="1"/>
</dbReference>
<keyword evidence="12" id="KW-1185">Reference proteome</keyword>
<proteinExistence type="predicted"/>
<organism evidence="11 12">
    <name type="scientific">Actinomadura spongiicola</name>
    <dbReference type="NCBI Taxonomy" id="2303421"/>
    <lineage>
        <taxon>Bacteria</taxon>
        <taxon>Bacillati</taxon>
        <taxon>Actinomycetota</taxon>
        <taxon>Actinomycetes</taxon>
        <taxon>Streptosporangiales</taxon>
        <taxon>Thermomonosporaceae</taxon>
        <taxon>Actinomadura</taxon>
    </lineage>
</organism>
<dbReference type="Gene3D" id="3.30.200.20">
    <property type="entry name" value="Phosphorylase Kinase, domain 1"/>
    <property type="match status" value="1"/>
</dbReference>
<dbReference type="Gene3D" id="2.60.40.290">
    <property type="match status" value="1"/>
</dbReference>
<dbReference type="Pfam" id="PF00069">
    <property type="entry name" value="Pkinase"/>
    <property type="match status" value="1"/>
</dbReference>
<feature type="compositionally biased region" description="Basic and acidic residues" evidence="8">
    <location>
        <begin position="290"/>
        <end position="301"/>
    </location>
</feature>
<evidence type="ECO:0000256" key="5">
    <source>
        <dbReference type="ARBA" id="ARBA00022777"/>
    </source>
</evidence>
<feature type="compositionally biased region" description="Pro residues" evidence="8">
    <location>
        <begin position="302"/>
        <end position="313"/>
    </location>
</feature>
<dbReference type="Pfam" id="PF00553">
    <property type="entry name" value="CBM_2"/>
    <property type="match status" value="1"/>
</dbReference>
<dbReference type="EMBL" id="QVNQ01000008">
    <property type="protein sequence ID" value="RFS82851.1"/>
    <property type="molecule type" value="Genomic_DNA"/>
</dbReference>
<dbReference type="GO" id="GO:0005524">
    <property type="term" value="F:ATP binding"/>
    <property type="evidence" value="ECO:0007669"/>
    <property type="project" value="UniProtKB-UniRule"/>
</dbReference>
<dbReference type="InterPro" id="IPR011009">
    <property type="entry name" value="Kinase-like_dom_sf"/>
</dbReference>
<evidence type="ECO:0000259" key="10">
    <source>
        <dbReference type="PROSITE" id="PS51173"/>
    </source>
</evidence>
<protein>
    <recommendedName>
        <fullName evidence="1">non-specific serine/threonine protein kinase</fullName>
        <ecNumber evidence="1">2.7.11.1</ecNumber>
    </recommendedName>
</protein>
<dbReference type="GO" id="GO:0004553">
    <property type="term" value="F:hydrolase activity, hydrolyzing O-glycosyl compounds"/>
    <property type="evidence" value="ECO:0007669"/>
    <property type="project" value="InterPro"/>
</dbReference>
<dbReference type="PROSITE" id="PS00108">
    <property type="entry name" value="PROTEIN_KINASE_ST"/>
    <property type="match status" value="1"/>
</dbReference>
<dbReference type="InterPro" id="IPR000719">
    <property type="entry name" value="Prot_kinase_dom"/>
</dbReference>
<dbReference type="SUPFAM" id="SSF49384">
    <property type="entry name" value="Carbohydrate-binding domain"/>
    <property type="match status" value="1"/>
</dbReference>
<accession>A0A372GBW0</accession>
<feature type="region of interest" description="Disordered" evidence="8">
    <location>
        <begin position="345"/>
        <end position="366"/>
    </location>
</feature>
<evidence type="ECO:0000313" key="11">
    <source>
        <dbReference type="EMBL" id="RFS82851.1"/>
    </source>
</evidence>
<evidence type="ECO:0000256" key="3">
    <source>
        <dbReference type="ARBA" id="ARBA00022679"/>
    </source>
</evidence>
<dbReference type="InterPro" id="IPR008965">
    <property type="entry name" value="CBM2/CBM3_carb-bd_dom_sf"/>
</dbReference>
<evidence type="ECO:0000256" key="6">
    <source>
        <dbReference type="ARBA" id="ARBA00022840"/>
    </source>
</evidence>
<dbReference type="GO" id="GO:0030247">
    <property type="term" value="F:polysaccharide binding"/>
    <property type="evidence" value="ECO:0007669"/>
    <property type="project" value="UniProtKB-UniRule"/>
</dbReference>
<keyword evidence="3" id="KW-0808">Transferase</keyword>
<feature type="region of interest" description="Disordered" evidence="8">
    <location>
        <begin position="254"/>
        <end position="313"/>
    </location>
</feature>
<evidence type="ECO:0000259" key="9">
    <source>
        <dbReference type="PROSITE" id="PS50011"/>
    </source>
</evidence>
<dbReference type="OrthoDB" id="4408092at2"/>
<name>A0A372GBW0_9ACTN</name>
<keyword evidence="2 11" id="KW-0723">Serine/threonine-protein kinase</keyword>
<dbReference type="SUPFAM" id="SSF56112">
    <property type="entry name" value="Protein kinase-like (PK-like)"/>
    <property type="match status" value="1"/>
</dbReference>
<dbReference type="Proteomes" id="UP000262882">
    <property type="component" value="Unassembled WGS sequence"/>
</dbReference>
<dbReference type="RefSeq" id="WP_117402396.1">
    <property type="nucleotide sequence ID" value="NZ_QVNQ01000008.1"/>
</dbReference>
<dbReference type="InterPro" id="IPR008271">
    <property type="entry name" value="Ser/Thr_kinase_AS"/>
</dbReference>
<reference evidence="11 12" key="1">
    <citation type="submission" date="2018-08" db="EMBL/GenBank/DDBJ databases">
        <title>Actinomadura spongicola sp. nov., isolated from marine sponge Leucetta chagosensis.</title>
        <authorList>
            <person name="Li L."/>
            <person name="Lin H.W."/>
        </authorList>
    </citation>
    <scope>NUCLEOTIDE SEQUENCE [LARGE SCALE GENOMIC DNA]</scope>
    <source>
        <strain evidence="11 12">LHW52907</strain>
    </source>
</reference>
<evidence type="ECO:0000313" key="12">
    <source>
        <dbReference type="Proteomes" id="UP000262882"/>
    </source>
</evidence>
<gene>
    <name evidence="11" type="ORF">D0T12_25880</name>
</gene>
<dbReference type="GO" id="GO:0005975">
    <property type="term" value="P:carbohydrate metabolic process"/>
    <property type="evidence" value="ECO:0007669"/>
    <property type="project" value="InterPro"/>
</dbReference>
<feature type="domain" description="CBM2" evidence="10">
    <location>
        <begin position="362"/>
        <end position="471"/>
    </location>
</feature>
<sequence>MPEIVAPGDRLGERYRLDRPLGAGGMATVWRAVDLVLDRAVAVKVPREGWPEEFTRRLRQEAKAAAGLAHPSITGVHDYGEQDGVPYVVMELLDGESLAARLARGPLPWREAADVCARVADALAAAHAAGIVHRDIKPANIFLATVGVKVLDFGIAFTGPAASGGPGGPVLGTPAYVAPELLSGARPTAAADVFSLGVVLHEAVTGLPVSTQALPPDVPDEVAALCRRCLGGDPGTRPAADEVARVLADAAGVQLARLRPPPPRGDTRRAADDTAPTTVTPPVTPPPVSPRREPNPTRVLDEPPPAAPPFSPPPVASRKPLVIAGIVVGAAALMAGLLAALAPDASEPDAAPPTSSAPTTSSAPPTGACAVSYRIVGTWDEGFQASVRITNHGPGAIDGWTLAFEFPDGQAITQLWNGSQVQDGSSVTVTSADWNRAIPPNGAAEFGFLGRQGGANGAPTRFTLNGDECRR</sequence>
<comment type="caution">
    <text evidence="11">The sequence shown here is derived from an EMBL/GenBank/DDBJ whole genome shotgun (WGS) entry which is preliminary data.</text>
</comment>
<evidence type="ECO:0000256" key="1">
    <source>
        <dbReference type="ARBA" id="ARBA00012513"/>
    </source>
</evidence>
<dbReference type="InterPro" id="IPR012291">
    <property type="entry name" value="CBM2_carb-bd_dom_sf"/>
</dbReference>
<evidence type="ECO:0000256" key="7">
    <source>
        <dbReference type="PROSITE-ProRule" id="PRU10141"/>
    </source>
</evidence>
<keyword evidence="6 7" id="KW-0067">ATP-binding</keyword>
<dbReference type="AlphaFoldDB" id="A0A372GBW0"/>